<keyword evidence="2" id="KW-1185">Reference proteome</keyword>
<evidence type="ECO:0000313" key="2">
    <source>
        <dbReference type="Proteomes" id="UP000460318"/>
    </source>
</evidence>
<organism evidence="1 2">
    <name type="scientific">Paenibacillus dendrobii</name>
    <dbReference type="NCBI Taxonomy" id="2691084"/>
    <lineage>
        <taxon>Bacteria</taxon>
        <taxon>Bacillati</taxon>
        <taxon>Bacillota</taxon>
        <taxon>Bacilli</taxon>
        <taxon>Bacillales</taxon>
        <taxon>Paenibacillaceae</taxon>
        <taxon>Paenibacillus</taxon>
    </lineage>
</organism>
<reference evidence="1 2" key="1">
    <citation type="submission" date="2019-12" db="EMBL/GenBank/DDBJ databases">
        <title>Paenibacillus sp. nov., an endophytic bacterium isolated from the stem of Dendrobium.</title>
        <authorList>
            <person name="Zhao R."/>
        </authorList>
    </citation>
    <scope>NUCLEOTIDE SEQUENCE [LARGE SCALE GENOMIC DNA]</scope>
    <source>
        <strain evidence="1 2">HJL G12</strain>
    </source>
</reference>
<sequence length="731" mass="83934">MKRQPKAAPEWTGFQEARPYGAKYDLRTDFVMVYGISDDLAERIAGWKKAGYTIHLMTGVSWGEYQDYLYGRYDGRNHWDEAQMDRSGRHLLHGKDVPYMVPSISFAGYLATHIKKAIDAGVEAIHMEEPEFWAVSGYSEAFKREWLNYYGEEWSPPHASCDAQYRASKLKAAMYYRAMDRICSEMKEYALTTYGRTIRFYIPTHSLINYTQWRIISPEALFVSMPSCDGFIAQIWTGTSRTPNVYQGVRRERTFETAYLEYGMMQELTRGTGREMWFLHDPIEDNPRYTWTDYEQNYLATVTASLLHPGVSQYEVCPWPHRVFEGTYPKEDGTGKEPIPGSYATKLQIVMHLLGEMHKHDADIREPDSVSGIGLCLANSAMFQRGDVERSDQELDSAGRYDGTDSDDLLGETERKLLDWSPFYGLALPLLKYGIPLRPLQYDNILHFPGYLDDYRVLLLSYEFMKPEHPGIHQVLAQWIREGGVLIYVGDGSDPYHQVKEWWNRDSRHEAYGHPEEHLFESIGLGRVPEEGTHAIGSGALILHRRHPATLAETVEGAELVRDSVRQALAMRGEEQEFSESEVLDIRRGPYRIVHVLDEKAESDSNRRVVLEGSFIQLFDDKLSLVKKVVLKPNDNTLLYDLAWLDQRALLPRILAASARIRNEIHDEDTLSWTSESPEGIMVSTRVRVPRPPIQAVVDEAKVEFDYDEETGTVLLRFPGNPHGRCVKISW</sequence>
<accession>A0A7X3LFI3</accession>
<comment type="caution">
    <text evidence="1">The sequence shown here is derived from an EMBL/GenBank/DDBJ whole genome shotgun (WGS) entry which is preliminary data.</text>
</comment>
<evidence type="ECO:0000313" key="1">
    <source>
        <dbReference type="EMBL" id="MWV43042.1"/>
    </source>
</evidence>
<gene>
    <name evidence="1" type="ORF">GRF59_05315</name>
</gene>
<dbReference type="Proteomes" id="UP000460318">
    <property type="component" value="Unassembled WGS sequence"/>
</dbReference>
<name>A0A7X3LFI3_9BACL</name>
<dbReference type="RefSeq" id="WP_160496592.1">
    <property type="nucleotide sequence ID" value="NZ_WUBI01000001.1"/>
</dbReference>
<evidence type="ECO:0008006" key="3">
    <source>
        <dbReference type="Google" id="ProtNLM"/>
    </source>
</evidence>
<dbReference type="EMBL" id="WUBI01000001">
    <property type="protein sequence ID" value="MWV43042.1"/>
    <property type="molecule type" value="Genomic_DNA"/>
</dbReference>
<dbReference type="AlphaFoldDB" id="A0A7X3LFI3"/>
<proteinExistence type="predicted"/>
<protein>
    <recommendedName>
        <fullName evidence="3">Beta-galactosidase trimerisation domain-containing protein</fullName>
    </recommendedName>
</protein>